<dbReference type="EMBL" id="CM047741">
    <property type="protein sequence ID" value="KAJ0037721.1"/>
    <property type="molecule type" value="Genomic_DNA"/>
</dbReference>
<proteinExistence type="predicted"/>
<keyword evidence="2" id="KW-1185">Reference proteome</keyword>
<gene>
    <name evidence="1" type="ORF">Pint_22099</name>
</gene>
<dbReference type="Proteomes" id="UP001163603">
    <property type="component" value="Chromosome 6"/>
</dbReference>
<sequence length="293" mass="32217">MKNQVSCFCVFILCVLSRIVSAKVDDFYKACSVRETCADGQTITFPFYIRGKQPPFCGYPGFELSCNSNGSPILNLHNIDYIIHEISYDNQFVRVSNAAVFEANNANASCINISRHRIQNVSLPEDRFALLSNQSELVLLYNCNSSLPGELLRYRAGICENKNKTAGTVLALVRSDPNLENASRECSGDPGGGSGGGVCRKRWFGFGIGEVIKRGFLLNWTASNCSVCKESGGKCGFDASTYHFKCFCTDRPHAQQCDPASFMKLLINQFKAKGSVCVCGYCSLLDTWEAMLG</sequence>
<accession>A0ACC0YL16</accession>
<organism evidence="1 2">
    <name type="scientific">Pistacia integerrima</name>
    <dbReference type="NCBI Taxonomy" id="434235"/>
    <lineage>
        <taxon>Eukaryota</taxon>
        <taxon>Viridiplantae</taxon>
        <taxon>Streptophyta</taxon>
        <taxon>Embryophyta</taxon>
        <taxon>Tracheophyta</taxon>
        <taxon>Spermatophyta</taxon>
        <taxon>Magnoliopsida</taxon>
        <taxon>eudicotyledons</taxon>
        <taxon>Gunneridae</taxon>
        <taxon>Pentapetalae</taxon>
        <taxon>rosids</taxon>
        <taxon>malvids</taxon>
        <taxon>Sapindales</taxon>
        <taxon>Anacardiaceae</taxon>
        <taxon>Pistacia</taxon>
    </lineage>
</organism>
<evidence type="ECO:0000313" key="2">
    <source>
        <dbReference type="Proteomes" id="UP001163603"/>
    </source>
</evidence>
<reference evidence="2" key="1">
    <citation type="journal article" date="2023" name="G3 (Bethesda)">
        <title>Genome assembly and association tests identify interacting loci associated with vigor, precocity, and sex in interspecific pistachio rootstocks.</title>
        <authorList>
            <person name="Palmer W."/>
            <person name="Jacygrad E."/>
            <person name="Sagayaradj S."/>
            <person name="Cavanaugh K."/>
            <person name="Han R."/>
            <person name="Bertier L."/>
            <person name="Beede B."/>
            <person name="Kafkas S."/>
            <person name="Golino D."/>
            <person name="Preece J."/>
            <person name="Michelmore R."/>
        </authorList>
    </citation>
    <scope>NUCLEOTIDE SEQUENCE [LARGE SCALE GENOMIC DNA]</scope>
</reference>
<protein>
    <submittedName>
        <fullName evidence="1">Uncharacterized protein</fullName>
    </submittedName>
</protein>
<name>A0ACC0YL16_9ROSI</name>
<comment type="caution">
    <text evidence="1">The sequence shown here is derived from an EMBL/GenBank/DDBJ whole genome shotgun (WGS) entry which is preliminary data.</text>
</comment>
<evidence type="ECO:0000313" key="1">
    <source>
        <dbReference type="EMBL" id="KAJ0037721.1"/>
    </source>
</evidence>